<dbReference type="AlphaFoldDB" id="A0A0X3P135"/>
<sequence length="100" mass="11383">MNSLTTFVSTYPSNQTKVTVLLSMFDLSSCIFLMDQRRYAHFRVSIMSGLSENMYSVFCDVQKAPPIEVTTLSEQCQEDSAENKVNLTLGGNFYCRLYIL</sequence>
<dbReference type="EMBL" id="GEEE01017677">
    <property type="protein sequence ID" value="JAP45548.1"/>
    <property type="molecule type" value="Transcribed_RNA"/>
</dbReference>
<name>A0A0X3P135_SCHSO</name>
<accession>A0A0X3P135</accession>
<reference evidence="1" key="1">
    <citation type="submission" date="2016-01" db="EMBL/GenBank/DDBJ databases">
        <title>Reference transcriptome for the parasite Schistocephalus solidus: insights into the molecular evolution of parasitism.</title>
        <authorList>
            <person name="Hebert F.O."/>
            <person name="Grambauer S."/>
            <person name="Barber I."/>
            <person name="Landry C.R."/>
            <person name="Aubin-Horth N."/>
        </authorList>
    </citation>
    <scope>NUCLEOTIDE SEQUENCE</scope>
</reference>
<proteinExistence type="predicted"/>
<evidence type="ECO:0000313" key="1">
    <source>
        <dbReference type="EMBL" id="JAP45548.1"/>
    </source>
</evidence>
<gene>
    <name evidence="1" type="ORF">TR88763</name>
</gene>
<organism evidence="1">
    <name type="scientific">Schistocephalus solidus</name>
    <name type="common">Tapeworm</name>
    <dbReference type="NCBI Taxonomy" id="70667"/>
    <lineage>
        <taxon>Eukaryota</taxon>
        <taxon>Metazoa</taxon>
        <taxon>Spiralia</taxon>
        <taxon>Lophotrochozoa</taxon>
        <taxon>Platyhelminthes</taxon>
        <taxon>Cestoda</taxon>
        <taxon>Eucestoda</taxon>
        <taxon>Diphyllobothriidea</taxon>
        <taxon>Diphyllobothriidae</taxon>
        <taxon>Schistocephalus</taxon>
    </lineage>
</organism>
<protein>
    <submittedName>
        <fullName evidence="1">Uncharacterized protein</fullName>
    </submittedName>
</protein>